<dbReference type="SUPFAM" id="SSF48403">
    <property type="entry name" value="Ankyrin repeat"/>
    <property type="match status" value="1"/>
</dbReference>
<dbReference type="Proteomes" id="UP000694861">
    <property type="component" value="Unplaced"/>
</dbReference>
<evidence type="ECO:0000256" key="1">
    <source>
        <dbReference type="SAM" id="Phobius"/>
    </source>
</evidence>
<feature type="transmembrane region" description="Helical" evidence="1">
    <location>
        <begin position="586"/>
        <end position="609"/>
    </location>
</feature>
<keyword evidence="3" id="KW-1185">Reference proteome</keyword>
<evidence type="ECO:0000313" key="3">
    <source>
        <dbReference type="Proteomes" id="UP000694861"/>
    </source>
</evidence>
<keyword evidence="1" id="KW-0472">Membrane</keyword>
<dbReference type="InterPro" id="IPR026961">
    <property type="entry name" value="PGG_dom"/>
</dbReference>
<organism evidence="3 4">
    <name type="scientific">Prunus mume</name>
    <name type="common">Japanese apricot</name>
    <name type="synonym">Armeniaca mume</name>
    <dbReference type="NCBI Taxonomy" id="102107"/>
    <lineage>
        <taxon>Eukaryota</taxon>
        <taxon>Viridiplantae</taxon>
        <taxon>Streptophyta</taxon>
        <taxon>Embryophyta</taxon>
        <taxon>Tracheophyta</taxon>
        <taxon>Spermatophyta</taxon>
        <taxon>Magnoliopsida</taxon>
        <taxon>eudicotyledons</taxon>
        <taxon>Gunneridae</taxon>
        <taxon>Pentapetalae</taxon>
        <taxon>rosids</taxon>
        <taxon>fabids</taxon>
        <taxon>Rosales</taxon>
        <taxon>Rosaceae</taxon>
        <taxon>Amygdaloideae</taxon>
        <taxon>Amygdaleae</taxon>
        <taxon>Prunus</taxon>
    </lineage>
</organism>
<feature type="domain" description="PGG" evidence="2">
    <location>
        <begin position="541"/>
        <end position="653"/>
    </location>
</feature>
<keyword evidence="1" id="KW-0812">Transmembrane</keyword>
<proteinExistence type="predicted"/>
<keyword evidence="1" id="KW-1133">Transmembrane helix</keyword>
<feature type="transmembrane region" description="Helical" evidence="1">
    <location>
        <begin position="630"/>
        <end position="655"/>
    </location>
</feature>
<gene>
    <name evidence="4" type="primary">LOC103343293</name>
</gene>
<reference evidence="4" key="2">
    <citation type="submission" date="2025-08" db="UniProtKB">
        <authorList>
            <consortium name="RefSeq"/>
        </authorList>
    </citation>
    <scope>IDENTIFICATION</scope>
</reference>
<protein>
    <submittedName>
        <fullName evidence="4">Uncharacterized protein LOC103343293</fullName>
    </submittedName>
</protein>
<dbReference type="RefSeq" id="XP_008245179.1">
    <property type="nucleotide sequence ID" value="XM_008246957.2"/>
</dbReference>
<dbReference type="PANTHER" id="PTHR24177:SF329">
    <property type="entry name" value="ANKYRIN REPEAT PROTEIN"/>
    <property type="match status" value="1"/>
</dbReference>
<evidence type="ECO:0000259" key="2">
    <source>
        <dbReference type="Pfam" id="PF13962"/>
    </source>
</evidence>
<dbReference type="Pfam" id="PF13962">
    <property type="entry name" value="PGG"/>
    <property type="match status" value="1"/>
</dbReference>
<dbReference type="PANTHER" id="PTHR24177">
    <property type="entry name" value="CASKIN"/>
    <property type="match status" value="1"/>
</dbReference>
<sequence>MAVSADAAVVELLDSSNYVDWSVLVKNYLLAQDLWDVVEEEYEDDDEEEEEEADDKFKAWRKKNATALHKIQISCGRKAFSLIRNATSAKRAWDTLAEKFKPKPFHPRYDERLFKPLFDATRLGDWNKAKEFLTLHPDAIRARHPYSNKTALYMATELEHEHIVEELVQLMSEEDLEITDNYGWTALALAAQRGNIKMVECMVGKSKKILSITTNQNLTPILLASNNDQWDVVHYLYSVTPIEDLMPEKGPYGAALIYYFITGRKFGMARELIRCCRQLVLTKDHYGAFPIEAFRPSAFPSGTRLKFWQQWIYDSIHIDCPINDIRVSVQNEGNEEHNRTKIAWSVLGFLQGLNTNLLEILGIKRLREMKLAHIEALELLDNMCEVTKHSDSEDFLFPAVFRATELGMFEFIDRVLQARPNIVWACNSKRRNLFQFAIECRQEKVYNLFYYKLSKRRRTAIGNIVDQDNNCALHVAGTLSPLARLDNISGAALKMQRELQWFKEVENIVVPLIKESLNKEHKMPREMFTKNHNQLAKEGERWMKETASSCTVVGALIITIMFAAAFTIPGGNNGQTGFPIFLHKKLFMAFIVSDAVSLFSSTTSVLMFLGILTSRYAEDDFLKSLPTKMIIGLSTLFISIATMMVAFSSALFIMIHEQSWIVIPMIFVASVPVTLFIWMQFPLLVEMYISTYGRGIFDRKVKSRA</sequence>
<dbReference type="InterPro" id="IPR036770">
    <property type="entry name" value="Ankyrin_rpt-contain_sf"/>
</dbReference>
<dbReference type="GeneID" id="103343293"/>
<dbReference type="Gene3D" id="1.25.40.20">
    <property type="entry name" value="Ankyrin repeat-containing domain"/>
    <property type="match status" value="1"/>
</dbReference>
<name>A0ABM0PVK8_PRUMU</name>
<dbReference type="InterPro" id="IPR002110">
    <property type="entry name" value="Ankyrin_rpt"/>
</dbReference>
<feature type="transmembrane region" description="Helical" evidence="1">
    <location>
        <begin position="547"/>
        <end position="566"/>
    </location>
</feature>
<evidence type="ECO:0000313" key="4">
    <source>
        <dbReference type="RefSeq" id="XP_008245179.1"/>
    </source>
</evidence>
<dbReference type="SMART" id="SM00248">
    <property type="entry name" value="ANK"/>
    <property type="match status" value="3"/>
</dbReference>
<dbReference type="Pfam" id="PF14223">
    <property type="entry name" value="Retrotran_gag_2"/>
    <property type="match status" value="1"/>
</dbReference>
<accession>A0ABM0PVK8</accession>
<feature type="transmembrane region" description="Helical" evidence="1">
    <location>
        <begin position="661"/>
        <end position="685"/>
    </location>
</feature>
<dbReference type="Pfam" id="PF12796">
    <property type="entry name" value="Ank_2"/>
    <property type="match status" value="1"/>
</dbReference>
<reference evidence="3" key="1">
    <citation type="journal article" date="2012" name="Nat. Commun.">
        <title>The genome of Prunus mume.</title>
        <authorList>
            <person name="Zhang Q."/>
            <person name="Chen W."/>
            <person name="Sun L."/>
            <person name="Zhao F."/>
            <person name="Huang B."/>
            <person name="Yang W."/>
            <person name="Tao Y."/>
            <person name="Wang J."/>
            <person name="Yuan Z."/>
            <person name="Fan G."/>
            <person name="Xing Z."/>
            <person name="Han C."/>
            <person name="Pan H."/>
            <person name="Zhong X."/>
            <person name="Shi W."/>
            <person name="Liang X."/>
            <person name="Du D."/>
            <person name="Sun F."/>
            <person name="Xu Z."/>
            <person name="Hao R."/>
            <person name="Lv T."/>
            <person name="Lv Y."/>
            <person name="Zheng Z."/>
            <person name="Sun M."/>
            <person name="Luo L."/>
            <person name="Cai M."/>
            <person name="Gao Y."/>
            <person name="Wang J."/>
            <person name="Yin Y."/>
            <person name="Xu X."/>
            <person name="Cheng T."/>
            <person name="Wang J."/>
        </authorList>
    </citation>
    <scope>NUCLEOTIDE SEQUENCE [LARGE SCALE GENOMIC DNA]</scope>
</reference>